<accession>A0A9D1H5H1</accession>
<comment type="caution">
    <text evidence="2">The sequence shown here is derived from an EMBL/GenBank/DDBJ whole genome shotgun (WGS) entry which is preliminary data.</text>
</comment>
<evidence type="ECO:0000313" key="2">
    <source>
        <dbReference type="EMBL" id="HIT94265.1"/>
    </source>
</evidence>
<proteinExistence type="predicted"/>
<sequence length="61" mass="6445">MNGCELTAYITAAANAIATNETTEQIELMAVVFTQLGDTLTTLAVTRSACEPVPENKRLSG</sequence>
<evidence type="ECO:0000313" key="3">
    <source>
        <dbReference type="Proteomes" id="UP000824160"/>
    </source>
</evidence>
<reference evidence="2" key="1">
    <citation type="submission" date="2020-10" db="EMBL/GenBank/DDBJ databases">
        <authorList>
            <person name="Gilroy R."/>
        </authorList>
    </citation>
    <scope>NUCLEOTIDE SEQUENCE</scope>
    <source>
        <strain evidence="2">ChiBcec7-5410</strain>
    </source>
</reference>
<dbReference type="AlphaFoldDB" id="A0A9D1H5H1"/>
<reference evidence="2" key="2">
    <citation type="journal article" date="2021" name="PeerJ">
        <title>Extensive microbial diversity within the chicken gut microbiome revealed by metagenomics and culture.</title>
        <authorList>
            <person name="Gilroy R."/>
            <person name="Ravi A."/>
            <person name="Getino M."/>
            <person name="Pursley I."/>
            <person name="Horton D.L."/>
            <person name="Alikhan N.F."/>
            <person name="Baker D."/>
            <person name="Gharbi K."/>
            <person name="Hall N."/>
            <person name="Watson M."/>
            <person name="Adriaenssens E.M."/>
            <person name="Foster-Nyarko E."/>
            <person name="Jarju S."/>
            <person name="Secka A."/>
            <person name="Antonio M."/>
            <person name="Oren A."/>
            <person name="Chaudhuri R.R."/>
            <person name="La Ragione R."/>
            <person name="Hildebrand F."/>
            <person name="Pallen M.J."/>
        </authorList>
    </citation>
    <scope>NUCLEOTIDE SEQUENCE</scope>
    <source>
        <strain evidence="2">ChiBcec7-5410</strain>
    </source>
</reference>
<organism evidence="2 3">
    <name type="scientific">Candidatus Faecivivens stercoripullorum</name>
    <dbReference type="NCBI Taxonomy" id="2840805"/>
    <lineage>
        <taxon>Bacteria</taxon>
        <taxon>Bacillati</taxon>
        <taxon>Bacillota</taxon>
        <taxon>Clostridia</taxon>
        <taxon>Eubacteriales</taxon>
        <taxon>Oscillospiraceae</taxon>
        <taxon>Oscillospiraceae incertae sedis</taxon>
        <taxon>Candidatus Faecivivens</taxon>
    </lineage>
</organism>
<dbReference type="Pfam" id="PF20564">
    <property type="entry name" value="DUF6774"/>
    <property type="match status" value="1"/>
</dbReference>
<evidence type="ECO:0000259" key="1">
    <source>
        <dbReference type="Pfam" id="PF20564"/>
    </source>
</evidence>
<dbReference type="EMBL" id="DVLW01000100">
    <property type="protein sequence ID" value="HIT94265.1"/>
    <property type="molecule type" value="Genomic_DNA"/>
</dbReference>
<feature type="domain" description="DUF6774" evidence="1">
    <location>
        <begin position="23"/>
        <end position="50"/>
    </location>
</feature>
<name>A0A9D1H5H1_9FIRM</name>
<dbReference type="Proteomes" id="UP000824160">
    <property type="component" value="Unassembled WGS sequence"/>
</dbReference>
<protein>
    <recommendedName>
        <fullName evidence="1">DUF6774 domain-containing protein</fullName>
    </recommendedName>
</protein>
<gene>
    <name evidence="2" type="ORF">IAC43_03700</name>
</gene>
<dbReference type="InterPro" id="IPR046665">
    <property type="entry name" value="DUF6774"/>
</dbReference>